<keyword evidence="2" id="KW-1133">Transmembrane helix</keyword>
<dbReference type="GO" id="GO:0016780">
    <property type="term" value="F:phosphotransferase activity, for other substituted phosphate groups"/>
    <property type="evidence" value="ECO:0007669"/>
    <property type="project" value="TreeGrafter"/>
</dbReference>
<accession>A0A3S4T9G5</accession>
<evidence type="ECO:0000259" key="3">
    <source>
        <dbReference type="Pfam" id="PF02397"/>
    </source>
</evidence>
<feature type="domain" description="Bacterial sugar transferase" evidence="3">
    <location>
        <begin position="21"/>
        <end position="204"/>
    </location>
</feature>
<dbReference type="AlphaFoldDB" id="A0A3S4T9G5"/>
<evidence type="ECO:0000256" key="2">
    <source>
        <dbReference type="SAM" id="Phobius"/>
    </source>
</evidence>
<comment type="similarity">
    <text evidence="1">Belongs to the bacterial sugar transferase family.</text>
</comment>
<dbReference type="Pfam" id="PF02397">
    <property type="entry name" value="Bac_transf"/>
    <property type="match status" value="1"/>
</dbReference>
<protein>
    <submittedName>
        <fullName evidence="4">Colanic biosynthesis UDP-glucose lipid carrier transferase</fullName>
    </submittedName>
</protein>
<keyword evidence="2" id="KW-0812">Transmembrane</keyword>
<evidence type="ECO:0000313" key="4">
    <source>
        <dbReference type="EMBL" id="VEH14362.1"/>
    </source>
</evidence>
<dbReference type="InterPro" id="IPR003362">
    <property type="entry name" value="Bact_transf"/>
</dbReference>
<dbReference type="GeneID" id="85011247"/>
<name>A0A3S4T9G5_9BACT</name>
<dbReference type="PANTHER" id="PTHR30576:SF0">
    <property type="entry name" value="UNDECAPRENYL-PHOSPHATE N-ACETYLGALACTOSAMINYL 1-PHOSPHATE TRANSFERASE-RELATED"/>
    <property type="match status" value="1"/>
</dbReference>
<dbReference type="EMBL" id="LR134384">
    <property type="protein sequence ID" value="VEH14362.1"/>
    <property type="molecule type" value="Genomic_DNA"/>
</dbReference>
<gene>
    <name evidence="4" type="primary">wcaJ_1</name>
    <name evidence="4" type="ORF">NCTC13071_00333</name>
</gene>
<dbReference type="Proteomes" id="UP000274578">
    <property type="component" value="Chromosome 1"/>
</dbReference>
<keyword evidence="4" id="KW-0808">Transferase</keyword>
<organism evidence="4 5">
    <name type="scientific">Segatella oris</name>
    <dbReference type="NCBI Taxonomy" id="28135"/>
    <lineage>
        <taxon>Bacteria</taxon>
        <taxon>Pseudomonadati</taxon>
        <taxon>Bacteroidota</taxon>
        <taxon>Bacteroidia</taxon>
        <taxon>Bacteroidales</taxon>
        <taxon>Prevotellaceae</taxon>
        <taxon>Segatella</taxon>
    </lineage>
</organism>
<feature type="transmembrane region" description="Helical" evidence="2">
    <location>
        <begin position="23"/>
        <end position="47"/>
    </location>
</feature>
<dbReference type="PANTHER" id="PTHR30576">
    <property type="entry name" value="COLANIC BIOSYNTHESIS UDP-GLUCOSE LIPID CARRIER TRANSFERASE"/>
    <property type="match status" value="1"/>
</dbReference>
<keyword evidence="2" id="KW-0472">Membrane</keyword>
<reference evidence="4 5" key="1">
    <citation type="submission" date="2018-12" db="EMBL/GenBank/DDBJ databases">
        <authorList>
            <consortium name="Pathogen Informatics"/>
        </authorList>
    </citation>
    <scope>NUCLEOTIDE SEQUENCE [LARGE SCALE GENOMIC DNA]</scope>
    <source>
        <strain evidence="4 5">NCTC13071</strain>
    </source>
</reference>
<proteinExistence type="inferred from homology"/>
<sequence length="209" mass="25049">MTILNNGYILDGMNEYERVIKRLFDFIAAVICFVICLPLFFFCYLAVKKEDGGPAIFRQERIGRFGRPFTIYKFRSMALDAEKRGPMLSNQTYDKRLTKTGKYLRKHHLDELPQLWNVVKGDMSFVGPRPERQFYIDKIMKEDPRYRCLYQIRPGVTSYATLYNGYTDTMEKMLMRLQMDLYYLEHRSWWLDIRILGLTFLKTMFGRKF</sequence>
<dbReference type="KEGG" id="poc:NCTC13071_00333"/>
<evidence type="ECO:0000256" key="1">
    <source>
        <dbReference type="ARBA" id="ARBA00006464"/>
    </source>
</evidence>
<evidence type="ECO:0000313" key="5">
    <source>
        <dbReference type="Proteomes" id="UP000274578"/>
    </source>
</evidence>
<dbReference type="RefSeq" id="WP_018919484.1">
    <property type="nucleotide sequence ID" value="NZ_JBHROV010000036.1"/>
</dbReference>